<proteinExistence type="predicted"/>
<reference evidence="1 4" key="2">
    <citation type="submission" date="2020-12" db="EMBL/GenBank/DDBJ databases">
        <title>FDA dAtabase for Regulatory Grade micrObial Sequences (FDA-ARGOS): Supporting development and validation of Infectious Disease Dx tests.</title>
        <authorList>
            <person name="Sproer C."/>
            <person name="Gronow S."/>
            <person name="Severitt S."/>
            <person name="Schroder I."/>
            <person name="Tallon L."/>
            <person name="Sadzewicz L."/>
            <person name="Zhao X."/>
            <person name="Boylan J."/>
            <person name="Ott S."/>
            <person name="Bowen H."/>
            <person name="Vavikolanu K."/>
            <person name="Mehta A."/>
            <person name="Aluvathingal J."/>
            <person name="Nadendla S."/>
            <person name="Lowell S."/>
            <person name="Myers T."/>
            <person name="Yan Y."/>
            <person name="Sichtig H."/>
        </authorList>
    </citation>
    <scope>NUCLEOTIDE SEQUENCE [LARGE SCALE GENOMIC DNA]</scope>
    <source>
        <strain evidence="1 4">FDAARGOS_872</strain>
    </source>
</reference>
<dbReference type="RefSeq" id="WP_018573952.1">
    <property type="nucleotide sequence ID" value="NZ_CP065725.1"/>
</dbReference>
<dbReference type="InterPro" id="IPR007459">
    <property type="entry name" value="DNA_pol3_chi"/>
</dbReference>
<dbReference type="PANTHER" id="PTHR38767:SF1">
    <property type="entry name" value="DNA POLYMERASE III SUBUNIT CHI"/>
    <property type="match status" value="1"/>
</dbReference>
<dbReference type="Proteomes" id="UP000594903">
    <property type="component" value="Chromosome"/>
</dbReference>
<dbReference type="Pfam" id="PF04364">
    <property type="entry name" value="DNA_pol3_chi"/>
    <property type="match status" value="1"/>
</dbReference>
<dbReference type="OrthoDB" id="5297568at2"/>
<evidence type="ECO:0000313" key="4">
    <source>
        <dbReference type="Proteomes" id="UP000594903"/>
    </source>
</evidence>
<dbReference type="GO" id="GO:0006260">
    <property type="term" value="P:DNA replication"/>
    <property type="evidence" value="ECO:0007669"/>
    <property type="project" value="InterPro"/>
</dbReference>
<dbReference type="Gene3D" id="3.40.50.10110">
    <property type="entry name" value="DNA polymerase III subunit chi"/>
    <property type="match status" value="1"/>
</dbReference>
<organism evidence="2 3">
    <name type="scientific">Oligella ureolytica</name>
    <dbReference type="NCBI Taxonomy" id="90244"/>
    <lineage>
        <taxon>Bacteria</taxon>
        <taxon>Pseudomonadati</taxon>
        <taxon>Pseudomonadota</taxon>
        <taxon>Betaproteobacteria</taxon>
        <taxon>Burkholderiales</taxon>
        <taxon>Alcaligenaceae</taxon>
        <taxon>Oligella</taxon>
    </lineage>
</organism>
<dbReference type="EMBL" id="CP065725">
    <property type="protein sequence ID" value="QPT39640.1"/>
    <property type="molecule type" value="Genomic_DNA"/>
</dbReference>
<name>A0A378XHA7_9BURK</name>
<evidence type="ECO:0000313" key="3">
    <source>
        <dbReference type="Proteomes" id="UP000254603"/>
    </source>
</evidence>
<dbReference type="SUPFAM" id="SSF102400">
    <property type="entry name" value="DNA polymerase III chi subunit"/>
    <property type="match status" value="1"/>
</dbReference>
<gene>
    <name evidence="1" type="ORF">I6G29_10935</name>
    <name evidence="2" type="ORF">NCTC11997_02252</name>
</gene>
<dbReference type="STRING" id="1122619.GCA_000373745_00773"/>
<dbReference type="InterPro" id="IPR036768">
    <property type="entry name" value="PolIII_chi_sf"/>
</dbReference>
<dbReference type="GO" id="GO:0003677">
    <property type="term" value="F:DNA binding"/>
    <property type="evidence" value="ECO:0007669"/>
    <property type="project" value="InterPro"/>
</dbReference>
<keyword evidence="4" id="KW-1185">Reference proteome</keyword>
<protein>
    <submittedName>
        <fullName evidence="2">DNA polymerase III subunit chi</fullName>
    </submittedName>
</protein>
<evidence type="ECO:0000313" key="2">
    <source>
        <dbReference type="EMBL" id="SUA57037.1"/>
    </source>
</evidence>
<reference evidence="2 3" key="1">
    <citation type="submission" date="2018-06" db="EMBL/GenBank/DDBJ databases">
        <authorList>
            <consortium name="Pathogen Informatics"/>
            <person name="Doyle S."/>
        </authorList>
    </citation>
    <scope>NUCLEOTIDE SEQUENCE [LARGE SCALE GENOMIC DNA]</scope>
    <source>
        <strain evidence="2 3">NCTC11997</strain>
    </source>
</reference>
<dbReference type="EMBL" id="UGSB01000001">
    <property type="protein sequence ID" value="SUA57037.1"/>
    <property type="molecule type" value="Genomic_DNA"/>
</dbReference>
<dbReference type="GO" id="GO:0032298">
    <property type="term" value="P:positive regulation of DNA-templated DNA replication initiation"/>
    <property type="evidence" value="ECO:0007669"/>
    <property type="project" value="TreeGrafter"/>
</dbReference>
<dbReference type="PANTHER" id="PTHR38767">
    <property type="entry name" value="DNA POLYMERASE III SUBUNIT CHI"/>
    <property type="match status" value="1"/>
</dbReference>
<sequence length="162" mass="18529">MSVKVFFAFGVGHRIQQAAISAAKNYRSTKKILVFSSEQKRLDMFSRLLWDLAPDAFIPQEAISSAEHLVELIADQWTPSDKTQPVFLLQDAALLSHQEILSKASDMWLLNLDVDCPPHYQQFACVLEIVSEHEADKQYARQRWKQYRAEGAELISHQLGKN</sequence>
<evidence type="ECO:0000313" key="1">
    <source>
        <dbReference type="EMBL" id="QPT39640.1"/>
    </source>
</evidence>
<accession>A0A378XHA7</accession>
<dbReference type="AlphaFoldDB" id="A0A378XHA7"/>
<dbReference type="GO" id="GO:0003887">
    <property type="term" value="F:DNA-directed DNA polymerase activity"/>
    <property type="evidence" value="ECO:0007669"/>
    <property type="project" value="InterPro"/>
</dbReference>
<dbReference type="Proteomes" id="UP000254603">
    <property type="component" value="Unassembled WGS sequence"/>
</dbReference>